<evidence type="ECO:0000313" key="2">
    <source>
        <dbReference type="Proteomes" id="UP000831701"/>
    </source>
</evidence>
<dbReference type="EMBL" id="CM041538">
    <property type="protein sequence ID" value="KAI3368423.1"/>
    <property type="molecule type" value="Genomic_DNA"/>
</dbReference>
<sequence length="186" mass="20794">MKFANDTAMVGRIANNDESTTIGRRWSTWRVVADKTTFCINVKKTKEIDRVLQKGHRHLPPQLYIEGTAMEVVSSFRYLGVHISDDLTWSNNTSCLIRKAHQRLYFLRRLAPGWGALGSPVLTSFYRCVVEDCVGRSLSTTTDIYTSRCRKWASCIMKDPTHTAYALSPPPLQAGGCGALRAGPPD</sequence>
<name>A0ACB8WNZ8_9TELE</name>
<protein>
    <submittedName>
        <fullName evidence="1">Uncharacterized protein</fullName>
    </submittedName>
</protein>
<organism evidence="1 2">
    <name type="scientific">Scortum barcoo</name>
    <name type="common">barcoo grunter</name>
    <dbReference type="NCBI Taxonomy" id="214431"/>
    <lineage>
        <taxon>Eukaryota</taxon>
        <taxon>Metazoa</taxon>
        <taxon>Chordata</taxon>
        <taxon>Craniata</taxon>
        <taxon>Vertebrata</taxon>
        <taxon>Euteleostomi</taxon>
        <taxon>Actinopterygii</taxon>
        <taxon>Neopterygii</taxon>
        <taxon>Teleostei</taxon>
        <taxon>Neoteleostei</taxon>
        <taxon>Acanthomorphata</taxon>
        <taxon>Eupercaria</taxon>
        <taxon>Centrarchiformes</taxon>
        <taxon>Terapontoidei</taxon>
        <taxon>Terapontidae</taxon>
        <taxon>Scortum</taxon>
    </lineage>
</organism>
<proteinExistence type="predicted"/>
<keyword evidence="2" id="KW-1185">Reference proteome</keyword>
<accession>A0ACB8WNZ8</accession>
<gene>
    <name evidence="1" type="ORF">L3Q82_025376</name>
</gene>
<dbReference type="Proteomes" id="UP000831701">
    <property type="component" value="Chromosome 8"/>
</dbReference>
<evidence type="ECO:0000313" key="1">
    <source>
        <dbReference type="EMBL" id="KAI3368423.1"/>
    </source>
</evidence>
<reference evidence="1" key="1">
    <citation type="submission" date="2022-04" db="EMBL/GenBank/DDBJ databases">
        <title>Jade perch genome.</title>
        <authorList>
            <person name="Chao B."/>
        </authorList>
    </citation>
    <scope>NUCLEOTIDE SEQUENCE</scope>
    <source>
        <strain evidence="1">CB-2022</strain>
    </source>
</reference>
<comment type="caution">
    <text evidence="1">The sequence shown here is derived from an EMBL/GenBank/DDBJ whole genome shotgun (WGS) entry which is preliminary data.</text>
</comment>